<dbReference type="Pfam" id="PF22959">
    <property type="entry name" value="Ig_NUP210_15th"/>
    <property type="match status" value="1"/>
</dbReference>
<protein>
    <recommendedName>
        <fullName evidence="3">BIG2 domain-containing protein</fullName>
    </recommendedName>
</protein>
<comment type="caution">
    <text evidence="4">The sequence shown here is derived from an EMBL/GenBank/DDBJ whole genome shotgun (WGS) entry which is preliminary data.</text>
</comment>
<evidence type="ECO:0000256" key="2">
    <source>
        <dbReference type="SAM" id="Phobius"/>
    </source>
</evidence>
<dbReference type="InterPro" id="IPR057586">
    <property type="entry name" value="Ig_NUP210_16th"/>
</dbReference>
<keyword evidence="5" id="KW-1185">Reference proteome</keyword>
<feature type="domain" description="BIG2" evidence="3">
    <location>
        <begin position="252"/>
        <end position="326"/>
    </location>
</feature>
<dbReference type="Pfam" id="PF02368">
    <property type="entry name" value="Big_2"/>
    <property type="match status" value="1"/>
</dbReference>
<dbReference type="PANTHER" id="PTHR23019:SF2">
    <property type="entry name" value="NUCLEAR PORE MEMBRANE GLYCOPROTEIN 210"/>
    <property type="match status" value="1"/>
</dbReference>
<reference evidence="4" key="1">
    <citation type="journal article" date="2023" name="Science">
        <title>Genome structures resolve the early diversification of teleost fishes.</title>
        <authorList>
            <person name="Parey E."/>
            <person name="Louis A."/>
            <person name="Montfort J."/>
            <person name="Bouchez O."/>
            <person name="Roques C."/>
            <person name="Iampietro C."/>
            <person name="Lluch J."/>
            <person name="Castinel A."/>
            <person name="Donnadieu C."/>
            <person name="Desvignes T."/>
            <person name="Floi Bucao C."/>
            <person name="Jouanno E."/>
            <person name="Wen M."/>
            <person name="Mejri S."/>
            <person name="Dirks R."/>
            <person name="Jansen H."/>
            <person name="Henkel C."/>
            <person name="Chen W.J."/>
            <person name="Zahm M."/>
            <person name="Cabau C."/>
            <person name="Klopp C."/>
            <person name="Thompson A.W."/>
            <person name="Robinson-Rechavi M."/>
            <person name="Braasch I."/>
            <person name="Lecointre G."/>
            <person name="Bobe J."/>
            <person name="Postlethwait J.H."/>
            <person name="Berthelot C."/>
            <person name="Roest Crollius H."/>
            <person name="Guiguen Y."/>
        </authorList>
    </citation>
    <scope>NUCLEOTIDE SEQUENCE</scope>
    <source>
        <strain evidence="4">WJC10195</strain>
    </source>
</reference>
<organism evidence="4 5">
    <name type="scientific">Synaphobranchus kaupii</name>
    <name type="common">Kaup's arrowtooth eel</name>
    <dbReference type="NCBI Taxonomy" id="118154"/>
    <lineage>
        <taxon>Eukaryota</taxon>
        <taxon>Metazoa</taxon>
        <taxon>Chordata</taxon>
        <taxon>Craniata</taxon>
        <taxon>Vertebrata</taxon>
        <taxon>Euteleostomi</taxon>
        <taxon>Actinopterygii</taxon>
        <taxon>Neopterygii</taxon>
        <taxon>Teleostei</taxon>
        <taxon>Anguilliformes</taxon>
        <taxon>Synaphobranchidae</taxon>
        <taxon>Synaphobranchus</taxon>
    </lineage>
</organism>
<dbReference type="Pfam" id="PF25354">
    <property type="entry name" value="Ig_NUP210_16th"/>
    <property type="match status" value="1"/>
</dbReference>
<keyword evidence="2" id="KW-0812">Transmembrane</keyword>
<dbReference type="SMART" id="SM00635">
    <property type="entry name" value="BID_2"/>
    <property type="match status" value="1"/>
</dbReference>
<dbReference type="InterPro" id="IPR056899">
    <property type="entry name" value="Ig_NUP210_9th"/>
</dbReference>
<dbReference type="Pfam" id="PF26184">
    <property type="entry name" value="Ig_NUP210_8th"/>
    <property type="match status" value="1"/>
</dbReference>
<evidence type="ECO:0000256" key="1">
    <source>
        <dbReference type="SAM" id="MobiDB-lite"/>
    </source>
</evidence>
<dbReference type="InterPro" id="IPR045197">
    <property type="entry name" value="NUP210-like"/>
</dbReference>
<evidence type="ECO:0000313" key="5">
    <source>
        <dbReference type="Proteomes" id="UP001152622"/>
    </source>
</evidence>
<dbReference type="InterPro" id="IPR055094">
    <property type="entry name" value="NUP210_Ig15"/>
</dbReference>
<feature type="transmembrane region" description="Helical" evidence="2">
    <location>
        <begin position="993"/>
        <end position="1016"/>
    </location>
</feature>
<evidence type="ECO:0000313" key="4">
    <source>
        <dbReference type="EMBL" id="KAJ8333361.1"/>
    </source>
</evidence>
<dbReference type="Pfam" id="PF26183">
    <property type="entry name" value="Ig_NUP210_14th"/>
    <property type="match status" value="1"/>
</dbReference>
<dbReference type="OrthoDB" id="361283at2759"/>
<dbReference type="GO" id="GO:0005643">
    <property type="term" value="C:nuclear pore"/>
    <property type="evidence" value="ECO:0007669"/>
    <property type="project" value="TreeGrafter"/>
</dbReference>
<feature type="region of interest" description="Disordered" evidence="1">
    <location>
        <begin position="1027"/>
        <end position="1069"/>
    </location>
</feature>
<dbReference type="PANTHER" id="PTHR23019">
    <property type="entry name" value="NUCLEAR PORE MEMBRANE GLYCOPROTEIN GP210-RELATED"/>
    <property type="match status" value="1"/>
</dbReference>
<keyword evidence="2" id="KW-1133">Transmembrane helix</keyword>
<proteinExistence type="predicted"/>
<dbReference type="Pfam" id="PF24902">
    <property type="entry name" value="Ig_NUP210_9th"/>
    <property type="match status" value="1"/>
</dbReference>
<dbReference type="InterPro" id="IPR058779">
    <property type="entry name" value="Ig_NUP210_13th"/>
</dbReference>
<name>A0A9Q1IBA2_SYNKA</name>
<dbReference type="Proteomes" id="UP001152622">
    <property type="component" value="Chromosome 24"/>
</dbReference>
<dbReference type="InterPro" id="IPR003343">
    <property type="entry name" value="Big_2"/>
</dbReference>
<dbReference type="AlphaFoldDB" id="A0A9Q1IBA2"/>
<dbReference type="Pfam" id="PF26181">
    <property type="entry name" value="Ig_NUP210_13th"/>
    <property type="match status" value="1"/>
</dbReference>
<dbReference type="EMBL" id="JAINUF010000024">
    <property type="protein sequence ID" value="KAJ8333361.1"/>
    <property type="molecule type" value="Genomic_DNA"/>
</dbReference>
<evidence type="ECO:0000259" key="3">
    <source>
        <dbReference type="SMART" id="SM00635"/>
    </source>
</evidence>
<gene>
    <name evidence="4" type="ORF">SKAU_G00422570</name>
</gene>
<sequence>MTSRGGDLITSALSVSCGRSSREVLASIQPTLPIKLSVTQDRNGQRKLHGLQTVVVHRESGVAAITVSAVGYQLPHIEAAKAQTPYDPLTLVSATLELLLVEDVRVSPQALTIYNHPDVQVRPLQPGLVAVMVHDLCLAFPAPATAAVRISDIVEVYIRVVDKVEIGKTVRAYVRVLDEQKQPFLARYFPLMNLKLKGASAIVSLSHLAESLESDTAVFLVQGAAVGQTTLSAVVLDKSGRRVMSAPQQIEVFPPFRLLPRRLCVIVGAMMQITSEGGPPQSNILFSITNGNMATVNSMGQVSGVAAGNVTVTGWVQAVDVESGKQVVVSQDQVEVEIVQLTGIRIRAPITRMQTGTQMPVYVTGMTSSQTPFSFGSALPGLTFHWSVSKRDVLQLHTRHSEASVQLQPVHCFSMSVNGRTKGRTGLKVTVRATDPQAGHLLGNGAELSDEIQIQVYDRLHLVNPQVEVEDIRMSPNSLLKLQTNRDGVGKLSYLVLDCPDKGVLVQVDEAGHLSSGSLTGSASLQVTSQEPFGINQTIILAVKVVPVAYVRFSTGPVLYTASRDALSAVPLGTILTFSVYFHDSTGHLLHAHNSALNFATNRDDLVVVGRGPDNSTLTVRTVNVGMTLLGVWDAEQTGVADFLALPVQHAIHPNEAQSLVVGDVICFNTQLVNQEGLTGIWSSSAGGVLELDPSTGVGVARDAGSVTVFYEIPGQQKTYKEVVVGVASRTSVMAHAAVVKEGMESRVLITTREQGTNLIGSCSPAQLKSIPQLQPQSSITCHLHFSSDAIEFPAHDIFSTQTGFDPSTGFYTCSISWRLLTDEQQQRDQQQRALTLSLAQLVVQAAVEGSPFSGQQISVQLPISPGLYSDQKDLFLSDQQPSADLIIYGPPASLSSLEVLSSTPAVVIQEQGLFRGNPSFARFTVSMADPRLPPPDPSAVISVKTSRSPEQTLHLPVTIISAAVHTAAVQASPAVEWEGPSVLQQMIDSYQAMFFTLFALLAGTAITVIACHAFFSPREAACHPAFIQKTPPSSGGPSPAVGNFSNSSPAHLRGSPKLRLYSPDYNSR</sequence>
<dbReference type="Pfam" id="PF22957">
    <property type="entry name" value="NUP210_Ig"/>
    <property type="match status" value="1"/>
</dbReference>
<keyword evidence="2" id="KW-0472">Membrane</keyword>
<accession>A0A9Q1IBA2</accession>
<dbReference type="InterPro" id="IPR055095">
    <property type="entry name" value="NUP210_Ig_C"/>
</dbReference>